<keyword evidence="7" id="KW-1185">Reference proteome</keyword>
<dbReference type="PANTHER" id="PTHR24171:SF8">
    <property type="entry name" value="BRCA1-ASSOCIATED RING DOMAIN PROTEIN 1"/>
    <property type="match status" value="1"/>
</dbReference>
<dbReference type="GO" id="GO:0004842">
    <property type="term" value="F:ubiquitin-protein transferase activity"/>
    <property type="evidence" value="ECO:0007669"/>
    <property type="project" value="TreeGrafter"/>
</dbReference>
<dbReference type="InterPro" id="IPR036770">
    <property type="entry name" value="Ankyrin_rpt-contain_sf"/>
</dbReference>
<gene>
    <name evidence="6" type="ORF">PROFUN_10356</name>
</gene>
<feature type="transmembrane region" description="Helical" evidence="5">
    <location>
        <begin position="107"/>
        <end position="129"/>
    </location>
</feature>
<dbReference type="STRING" id="1890364.A0A2P6NDV8"/>
<keyword evidence="5" id="KW-0472">Membrane</keyword>
<keyword evidence="2 3" id="KW-0040">ANK repeat</keyword>
<evidence type="ECO:0000313" key="6">
    <source>
        <dbReference type="EMBL" id="PRP82148.1"/>
    </source>
</evidence>
<dbReference type="Proteomes" id="UP000241769">
    <property type="component" value="Unassembled WGS sequence"/>
</dbReference>
<dbReference type="InterPro" id="IPR002110">
    <property type="entry name" value="Ankyrin_rpt"/>
</dbReference>
<reference evidence="6 7" key="1">
    <citation type="journal article" date="2018" name="Genome Biol. Evol.">
        <title>Multiple Roots of Fruiting Body Formation in Amoebozoa.</title>
        <authorList>
            <person name="Hillmann F."/>
            <person name="Forbes G."/>
            <person name="Novohradska S."/>
            <person name="Ferling I."/>
            <person name="Riege K."/>
            <person name="Groth M."/>
            <person name="Westermann M."/>
            <person name="Marz M."/>
            <person name="Spaller T."/>
            <person name="Winckler T."/>
            <person name="Schaap P."/>
            <person name="Glockner G."/>
        </authorList>
    </citation>
    <scope>NUCLEOTIDE SEQUENCE [LARGE SCALE GENOMIC DNA]</scope>
    <source>
        <strain evidence="6 7">Jena</strain>
    </source>
</reference>
<dbReference type="PROSITE" id="PS50297">
    <property type="entry name" value="ANK_REP_REGION"/>
    <property type="match status" value="2"/>
</dbReference>
<evidence type="ECO:0000256" key="2">
    <source>
        <dbReference type="ARBA" id="ARBA00023043"/>
    </source>
</evidence>
<sequence>MSLPQAGGLLKDICSVRRVQLTKFHNTQPNKTITIHCPMQVLLIFLLCICGFTYAVTPCTDCGGLGVCMTNGICQCYAARSSPVINGTAQTNICTGSLRNTRESDIVALRATTAIISAILTGLISWRLYLEIKFQSTDEINRYPAVRHVVIFTLAVIDSACFLNFFVSALDYWGLYNVLPFIAYASLYFIIDWLYVLVFCGILLHWVEIYQSTMRAIRARDMMKRVNSNYNGELTIEEVMKNITFIQRLKVPFVAISVLTLFVYIFRMVGNVYMTNPRGYSVWFIIVPTYYAVVWTGFALTFSIYGYRLTKVMPPTLAHKIKLMTYKMEIILILSLFNSIQLVVLTSVIREPSKSIFTRNGITFAVRMIVAFVILEMHMPITRFRSWFSTDLLRSTTGKTGSEDSSDKTPSVKMELQENSSSSQPAIVVMPGVSDASETQMSSSILKGPQTIGLAPDPWDDEAKRIGHTERQACRGRFDIRILRYHHHLSTELSPKSGVFVIVSPAEKKKMEKQRKKEEKEAKKAEKLREKQRKKELKTLSKSSHEEAGAPHTASSILDTSLSITRSTSHSPRSNRKAHANILRSESARKLEVVNDACIHYILSLTRLMTDMLLTTRVLSDQLLSRVQKQNLLQAMHVTSNAFLTARQDLDRVIKNALPCSKAVSSVSTLDGEVLNMIHLLHRISVSSYDTQDVGAVTQGLRRCLYSLRSFLEASPEQQKQQYAIIQKTVALDSKARPVSERENTKSKFKILTLRSSRRNVTVNVHEEDAIAMHQYREEEEKLTQAISGFDSKNHSLWEAAASNNIEAVKSLRHSFGINRVDGDLKTVTALHHAAKSGAWEASEFLLGEGANPNLTDADGFTPLDYACTNGHDRIAILLVSQGAKFDAKSKNGMRIIQQSPLTSSFWNVLQENKLSAAPSDPMPMRSQGLPSTTVIVESSSAPAISQIYPQPSIYVSTTRRIPQVVHSTSDLPSKPHVPPLNMMSQSTSEAHEARLRNKSQVQTLSPTHPTSPRTLLRGSAPPSAPGTLRHTYSRDHNGETCTPHYDLNGATPIPLFVSSSPMLYQCVDEFIACIFDWVGTQAVAKFKEEMTQEAFNRHLSEWLSLFFPVLKDLMTEIGQLDNEAAVEQAKPILSNAAIAVVQVLRESTNSFGRGERENSAGKARLQLGLFKYIKITRTAICDVLLCNCNEEDRMEYVHAFLLAVKDVTRAGENKDRASLRKLLYHASELIHMHIKRNLNDRNKMMEAIHQSREIQDFVQKTLEGNMSEEERTKATRRIGGVMRNIMEPATYLSPRPLELDTNVFARQMKHVLSGNHLRVFPYHFNDFLVTTSVQVISLDGLLKENITSEEVRVLSTKIFQETQGMILPLESAQMERWKDPIMYKLFHSTENLFRLSAIQGQLDTMDYMLQMGLGNVQTPTGLDAAMSMVSLTWGLLYNLLLYAQEEITQ</sequence>
<feature type="repeat" description="ANK" evidence="3">
    <location>
        <begin position="826"/>
        <end position="858"/>
    </location>
</feature>
<dbReference type="Pfam" id="PF12796">
    <property type="entry name" value="Ank_2"/>
    <property type="match status" value="1"/>
</dbReference>
<dbReference type="SUPFAM" id="SSF48403">
    <property type="entry name" value="Ankyrin repeat"/>
    <property type="match status" value="1"/>
</dbReference>
<organism evidence="6 7">
    <name type="scientific">Planoprotostelium fungivorum</name>
    <dbReference type="NCBI Taxonomy" id="1890364"/>
    <lineage>
        <taxon>Eukaryota</taxon>
        <taxon>Amoebozoa</taxon>
        <taxon>Evosea</taxon>
        <taxon>Variosea</taxon>
        <taxon>Cavosteliida</taxon>
        <taxon>Cavosteliaceae</taxon>
        <taxon>Planoprotostelium</taxon>
    </lineage>
</organism>
<proteinExistence type="predicted"/>
<feature type="region of interest" description="Disordered" evidence="4">
    <location>
        <begin position="967"/>
        <end position="1037"/>
    </location>
</feature>
<evidence type="ECO:0000256" key="3">
    <source>
        <dbReference type="PROSITE-ProRule" id="PRU00023"/>
    </source>
</evidence>
<feature type="repeat" description="ANK" evidence="3">
    <location>
        <begin position="859"/>
        <end position="891"/>
    </location>
</feature>
<feature type="compositionally biased region" description="Polar residues" evidence="4">
    <location>
        <begin position="553"/>
        <end position="572"/>
    </location>
</feature>
<evidence type="ECO:0000256" key="4">
    <source>
        <dbReference type="SAM" id="MobiDB-lite"/>
    </source>
</evidence>
<evidence type="ECO:0000313" key="7">
    <source>
        <dbReference type="Proteomes" id="UP000241769"/>
    </source>
</evidence>
<feature type="transmembrane region" description="Helical" evidence="5">
    <location>
        <begin position="251"/>
        <end position="270"/>
    </location>
</feature>
<keyword evidence="1" id="KW-0677">Repeat</keyword>
<feature type="compositionally biased region" description="Polar residues" evidence="4">
    <location>
        <begin position="999"/>
        <end position="1014"/>
    </location>
</feature>
<accession>A0A2P6NDV8</accession>
<evidence type="ECO:0000256" key="1">
    <source>
        <dbReference type="ARBA" id="ARBA00022737"/>
    </source>
</evidence>
<feature type="transmembrane region" description="Helical" evidence="5">
    <location>
        <begin position="33"/>
        <end position="56"/>
    </location>
</feature>
<dbReference type="GO" id="GO:0085020">
    <property type="term" value="P:protein K6-linked ubiquitination"/>
    <property type="evidence" value="ECO:0007669"/>
    <property type="project" value="TreeGrafter"/>
</dbReference>
<dbReference type="PANTHER" id="PTHR24171">
    <property type="entry name" value="ANKYRIN REPEAT DOMAIN-CONTAINING PROTEIN 39-RELATED"/>
    <property type="match status" value="1"/>
</dbReference>
<feature type="region of interest" description="Disordered" evidence="4">
    <location>
        <begin position="395"/>
        <end position="420"/>
    </location>
</feature>
<protein>
    <submittedName>
        <fullName evidence="6">Uncharacterized protein</fullName>
    </submittedName>
</protein>
<feature type="region of interest" description="Disordered" evidence="4">
    <location>
        <begin position="509"/>
        <end position="581"/>
    </location>
</feature>
<dbReference type="PROSITE" id="PS50088">
    <property type="entry name" value="ANK_REPEAT"/>
    <property type="match status" value="2"/>
</dbReference>
<comment type="caution">
    <text evidence="6">The sequence shown here is derived from an EMBL/GenBank/DDBJ whole genome shotgun (WGS) entry which is preliminary data.</text>
</comment>
<name>A0A2P6NDV8_9EUKA</name>
<feature type="transmembrane region" description="Helical" evidence="5">
    <location>
        <begin position="282"/>
        <end position="307"/>
    </location>
</feature>
<dbReference type="EMBL" id="MDYQ01000110">
    <property type="protein sequence ID" value="PRP82148.1"/>
    <property type="molecule type" value="Genomic_DNA"/>
</dbReference>
<feature type="transmembrane region" description="Helical" evidence="5">
    <location>
        <begin position="181"/>
        <end position="207"/>
    </location>
</feature>
<feature type="transmembrane region" description="Helical" evidence="5">
    <location>
        <begin position="328"/>
        <end position="350"/>
    </location>
</feature>
<feature type="compositionally biased region" description="Basic and acidic residues" evidence="4">
    <location>
        <begin position="537"/>
        <end position="549"/>
    </location>
</feature>
<dbReference type="InParanoid" id="A0A2P6NDV8"/>
<keyword evidence="5" id="KW-0812">Transmembrane</keyword>
<keyword evidence="5" id="KW-1133">Transmembrane helix</keyword>
<dbReference type="OrthoDB" id="194358at2759"/>
<evidence type="ECO:0000256" key="5">
    <source>
        <dbReference type="SAM" id="Phobius"/>
    </source>
</evidence>
<dbReference type="SMART" id="SM00248">
    <property type="entry name" value="ANK"/>
    <property type="match status" value="4"/>
</dbReference>
<feature type="transmembrane region" description="Helical" evidence="5">
    <location>
        <begin position="149"/>
        <end position="169"/>
    </location>
</feature>
<feature type="compositionally biased region" description="Basic and acidic residues" evidence="4">
    <location>
        <begin position="509"/>
        <end position="529"/>
    </location>
</feature>
<dbReference type="Gene3D" id="1.25.40.20">
    <property type="entry name" value="Ankyrin repeat-containing domain"/>
    <property type="match status" value="1"/>
</dbReference>